<dbReference type="OrthoDB" id="5741235at2"/>
<keyword evidence="3 7" id="KW-1133">Transmembrane helix</keyword>
<dbReference type="NCBIfam" id="TIGR03500">
    <property type="entry name" value="FliO_TIGR"/>
    <property type="match status" value="1"/>
</dbReference>
<dbReference type="PANTHER" id="PTHR38766:SF1">
    <property type="entry name" value="FLAGELLAR PROTEIN FLIO"/>
    <property type="match status" value="1"/>
</dbReference>
<dbReference type="GO" id="GO:0044781">
    <property type="term" value="P:bacterial-type flagellum organization"/>
    <property type="evidence" value="ECO:0007669"/>
    <property type="project" value="UniProtKB-UniRule"/>
</dbReference>
<dbReference type="AlphaFoldDB" id="A0A5S9P489"/>
<evidence type="ECO:0000256" key="1">
    <source>
        <dbReference type="ARBA" id="ARBA00022475"/>
    </source>
</evidence>
<dbReference type="Pfam" id="PF04347">
    <property type="entry name" value="FliO"/>
    <property type="match status" value="1"/>
</dbReference>
<keyword evidence="5 7" id="KW-0975">Bacterial flagellum</keyword>
<name>A0A5S9P489_9GAMM</name>
<evidence type="ECO:0000256" key="6">
    <source>
        <dbReference type="ARBA" id="ARBA00037937"/>
    </source>
</evidence>
<keyword evidence="11" id="KW-1185">Reference proteome</keyword>
<evidence type="ECO:0000256" key="7">
    <source>
        <dbReference type="RuleBase" id="RU362064"/>
    </source>
</evidence>
<evidence type="ECO:0000256" key="5">
    <source>
        <dbReference type="ARBA" id="ARBA00023143"/>
    </source>
</evidence>
<dbReference type="GO" id="GO:0005886">
    <property type="term" value="C:plasma membrane"/>
    <property type="evidence" value="ECO:0007669"/>
    <property type="project" value="UniProtKB-SubCell"/>
</dbReference>
<evidence type="ECO:0000313" key="12">
    <source>
        <dbReference type="Proteomes" id="UP000439591"/>
    </source>
</evidence>
<evidence type="ECO:0000313" key="9">
    <source>
        <dbReference type="EMBL" id="CAA0090694.1"/>
    </source>
</evidence>
<organism evidence="10 12">
    <name type="scientific">Zhongshania aliphaticivorans</name>
    <dbReference type="NCBI Taxonomy" id="1470434"/>
    <lineage>
        <taxon>Bacteria</taxon>
        <taxon>Pseudomonadati</taxon>
        <taxon>Pseudomonadota</taxon>
        <taxon>Gammaproteobacteria</taxon>
        <taxon>Cellvibrionales</taxon>
        <taxon>Spongiibacteraceae</taxon>
        <taxon>Zhongshania</taxon>
    </lineage>
</organism>
<evidence type="ECO:0000256" key="2">
    <source>
        <dbReference type="ARBA" id="ARBA00022692"/>
    </source>
</evidence>
<dbReference type="EMBL" id="CACSIK010000001">
    <property type="protein sequence ID" value="CAA0090694.1"/>
    <property type="molecule type" value="Genomic_DNA"/>
</dbReference>
<gene>
    <name evidence="10" type="primary">fliO</name>
    <name evidence="9" type="ORF">IHBHHGIJ_02056</name>
    <name evidence="10" type="ORF">KFEGEMFD_01658</name>
</gene>
<dbReference type="EMBL" id="CACSIM010000002">
    <property type="protein sequence ID" value="CAA0098192.1"/>
    <property type="molecule type" value="Genomic_DNA"/>
</dbReference>
<evidence type="ECO:0000256" key="8">
    <source>
        <dbReference type="SAM" id="MobiDB-lite"/>
    </source>
</evidence>
<dbReference type="Proteomes" id="UP000439591">
    <property type="component" value="Unassembled WGS sequence"/>
</dbReference>
<dbReference type="PANTHER" id="PTHR38766">
    <property type="entry name" value="FLAGELLAR PROTEIN FLIO"/>
    <property type="match status" value="1"/>
</dbReference>
<evidence type="ECO:0000313" key="10">
    <source>
        <dbReference type="EMBL" id="CAA0098192.1"/>
    </source>
</evidence>
<feature type="region of interest" description="Disordered" evidence="8">
    <location>
        <begin position="155"/>
        <end position="174"/>
    </location>
</feature>
<comment type="subcellular location">
    <subcellularLocation>
        <location evidence="7">Cell membrane</location>
    </subcellularLocation>
    <subcellularLocation>
        <location evidence="7">Bacterial flagellum basal body</location>
    </subcellularLocation>
</comment>
<protein>
    <recommendedName>
        <fullName evidence="7">Flagellar protein</fullName>
    </recommendedName>
</protein>
<evidence type="ECO:0000256" key="3">
    <source>
        <dbReference type="ARBA" id="ARBA00022989"/>
    </source>
</evidence>
<proteinExistence type="inferred from homology"/>
<keyword evidence="1 7" id="KW-1003">Cell membrane</keyword>
<reference evidence="11 12" key="1">
    <citation type="submission" date="2019-11" db="EMBL/GenBank/DDBJ databases">
        <authorList>
            <person name="Holert J."/>
        </authorList>
    </citation>
    <scope>NUCLEOTIDE SEQUENCE [LARGE SCALE GENOMIC DNA]</scope>
    <source>
        <strain evidence="10">BC3_2A</strain>
        <strain evidence="9">SB11_1A</strain>
    </source>
</reference>
<keyword evidence="4 7" id="KW-0472">Membrane</keyword>
<evidence type="ECO:0000313" key="11">
    <source>
        <dbReference type="Proteomes" id="UP000435877"/>
    </source>
</evidence>
<keyword evidence="2 7" id="KW-0812">Transmembrane</keyword>
<dbReference type="InterPro" id="IPR022781">
    <property type="entry name" value="Flagellar_biosynth_FliO"/>
</dbReference>
<dbReference type="Proteomes" id="UP000435877">
    <property type="component" value="Unassembled WGS sequence"/>
</dbReference>
<dbReference type="InterPro" id="IPR052205">
    <property type="entry name" value="FliO/MopB"/>
</dbReference>
<keyword evidence="10" id="KW-0282">Flagellum</keyword>
<keyword evidence="10" id="KW-0966">Cell projection</keyword>
<dbReference type="GO" id="GO:0009425">
    <property type="term" value="C:bacterial-type flagellum basal body"/>
    <property type="evidence" value="ECO:0007669"/>
    <property type="project" value="UniProtKB-SubCell"/>
</dbReference>
<keyword evidence="10" id="KW-0969">Cilium</keyword>
<feature type="transmembrane region" description="Helical" evidence="7">
    <location>
        <begin position="55"/>
        <end position="77"/>
    </location>
</feature>
<accession>A0A5S9P489</accession>
<dbReference type="RefSeq" id="WP_159268648.1">
    <property type="nucleotide sequence ID" value="NZ_CACSIK010000001.1"/>
</dbReference>
<sequence length="174" mass="18599">MTVLAQHIYCLARRLSLWGLVLLILPLSVLGQDVAKVVATDGTAAANLPAGPNFDVTGMVSSLVFVILCIVGLMWMLRRSRLVAGTGQAGVKLVSQIPLSMKEKLLVVQVGDEKLLLGCTTTAINTLHSWASAPDDENTKPPESAFAKLLAKHQIVTPKKAEDRRSSANKGDQS</sequence>
<evidence type="ECO:0000256" key="4">
    <source>
        <dbReference type="ARBA" id="ARBA00023136"/>
    </source>
</evidence>
<comment type="similarity">
    <text evidence="6 7">Belongs to the FliO/MopB family.</text>
</comment>